<dbReference type="KEGG" id="mlr:MELLADRAFT_110999"/>
<dbReference type="VEuPathDB" id="FungiDB:MELLADRAFT_110999"/>
<evidence type="ECO:0000313" key="1">
    <source>
        <dbReference type="EMBL" id="EGG01415.1"/>
    </source>
</evidence>
<organism evidence="2">
    <name type="scientific">Melampsora larici-populina (strain 98AG31 / pathotype 3-4-7)</name>
    <name type="common">Poplar leaf rust fungus</name>
    <dbReference type="NCBI Taxonomy" id="747676"/>
    <lineage>
        <taxon>Eukaryota</taxon>
        <taxon>Fungi</taxon>
        <taxon>Dikarya</taxon>
        <taxon>Basidiomycota</taxon>
        <taxon>Pucciniomycotina</taxon>
        <taxon>Pucciniomycetes</taxon>
        <taxon>Pucciniales</taxon>
        <taxon>Melampsoraceae</taxon>
        <taxon>Melampsora</taxon>
    </lineage>
</organism>
<dbReference type="AlphaFoldDB" id="F4S1Q2"/>
<name>F4S1Q2_MELLP</name>
<sequence length="166" mass="19212">MPSHTGTGLPVAWVNGGPEEQQPLQLVLRNAVVSRVNWDACQLTLQALHTCLQKDNCRTWMVWHTHLPNLMQLTSHYSNESPQAINILGAAWKALIMRCSGLWERILNGPSVEAQQLDEFELMEQDLLFHEEEIMRNNIDLLEEDMRDNLFLIDDEEHLDEEIRIT</sequence>
<protein>
    <submittedName>
        <fullName evidence="1">Uncharacterized protein</fullName>
    </submittedName>
</protein>
<dbReference type="Proteomes" id="UP000001072">
    <property type="component" value="Unassembled WGS sequence"/>
</dbReference>
<dbReference type="OrthoDB" id="2513528at2759"/>
<dbReference type="HOGENOM" id="CLU_1603108_0_0_1"/>
<reference evidence="2" key="1">
    <citation type="journal article" date="2011" name="Proc. Natl. Acad. Sci. U.S.A.">
        <title>Obligate biotrophy features unraveled by the genomic analysis of rust fungi.</title>
        <authorList>
            <person name="Duplessis S."/>
            <person name="Cuomo C.A."/>
            <person name="Lin Y.-C."/>
            <person name="Aerts A."/>
            <person name="Tisserant E."/>
            <person name="Veneault-Fourrey C."/>
            <person name="Joly D.L."/>
            <person name="Hacquard S."/>
            <person name="Amselem J."/>
            <person name="Cantarel B.L."/>
            <person name="Chiu R."/>
            <person name="Coutinho P.M."/>
            <person name="Feau N."/>
            <person name="Field M."/>
            <person name="Frey P."/>
            <person name="Gelhaye E."/>
            <person name="Goldberg J."/>
            <person name="Grabherr M.G."/>
            <person name="Kodira C.D."/>
            <person name="Kohler A."/>
            <person name="Kuees U."/>
            <person name="Lindquist E.A."/>
            <person name="Lucas S.M."/>
            <person name="Mago R."/>
            <person name="Mauceli E."/>
            <person name="Morin E."/>
            <person name="Murat C."/>
            <person name="Pangilinan J.L."/>
            <person name="Park R."/>
            <person name="Pearson M."/>
            <person name="Quesneville H."/>
            <person name="Rouhier N."/>
            <person name="Sakthikumar S."/>
            <person name="Salamov A.A."/>
            <person name="Schmutz J."/>
            <person name="Selles B."/>
            <person name="Shapiro H."/>
            <person name="Tanguay P."/>
            <person name="Tuskan G.A."/>
            <person name="Henrissat B."/>
            <person name="Van de Peer Y."/>
            <person name="Rouze P."/>
            <person name="Ellis J.G."/>
            <person name="Dodds P.N."/>
            <person name="Schein J.E."/>
            <person name="Zhong S."/>
            <person name="Hamelin R.C."/>
            <person name="Grigoriev I.V."/>
            <person name="Szabo L.J."/>
            <person name="Martin F."/>
        </authorList>
    </citation>
    <scope>NUCLEOTIDE SEQUENCE [LARGE SCALE GENOMIC DNA]</scope>
    <source>
        <strain evidence="2">98AG31 / pathotype 3-4-7</strain>
    </source>
</reference>
<accession>F4S1Q2</accession>
<evidence type="ECO:0000313" key="2">
    <source>
        <dbReference type="Proteomes" id="UP000001072"/>
    </source>
</evidence>
<dbReference type="GeneID" id="18924252"/>
<dbReference type="RefSeq" id="XP_007415265.1">
    <property type="nucleotide sequence ID" value="XM_007415203.1"/>
</dbReference>
<gene>
    <name evidence="1" type="ORF">MELLADRAFT_110999</name>
</gene>
<dbReference type="EMBL" id="GL883138">
    <property type="protein sequence ID" value="EGG01415.1"/>
    <property type="molecule type" value="Genomic_DNA"/>
</dbReference>
<dbReference type="InParanoid" id="F4S1Q2"/>
<keyword evidence="2" id="KW-1185">Reference proteome</keyword>
<proteinExistence type="predicted"/>